<dbReference type="AlphaFoldDB" id="A0A2Z5FTK9"/>
<dbReference type="KEGG" id="abas:ACPOL_0396"/>
<evidence type="ECO:0000313" key="1">
    <source>
        <dbReference type="EMBL" id="AXC09775.1"/>
    </source>
</evidence>
<keyword evidence="2" id="KW-1185">Reference proteome</keyword>
<sequence length="172" mass="18474">MRKFFKLKTEALDWVVLAGLVMISALCNAEEGHCAWLNEATASGVLNGSVTLTLESAPDDQTICTFTNSKTAKDYSALRIMVQPLKDVNNSIVSHKSLCTSTPTALKAIGNEAVSCSADVGYSRGEQVIGRVRDRLFIVAISSTMAHDPLMARPALKEKAKLIAEQVSGALF</sequence>
<dbReference type="EMBL" id="CP030840">
    <property type="protein sequence ID" value="AXC09775.1"/>
    <property type="molecule type" value="Genomic_DNA"/>
</dbReference>
<reference evidence="1 2" key="1">
    <citation type="journal article" date="2018" name="Front. Microbiol.">
        <title>Hydrolytic Capabilities as a Key to Environmental Success: Chitinolytic and Cellulolytic Acidobacteria From Acidic Sub-arctic Soils and Boreal Peatlands.</title>
        <authorList>
            <person name="Belova S.E."/>
            <person name="Ravin N.V."/>
            <person name="Pankratov T.A."/>
            <person name="Rakitin A.L."/>
            <person name="Ivanova A.A."/>
            <person name="Beletsky A.V."/>
            <person name="Mardanov A.V."/>
            <person name="Sinninghe Damste J.S."/>
            <person name="Dedysh S.N."/>
        </authorList>
    </citation>
    <scope>NUCLEOTIDE SEQUENCE [LARGE SCALE GENOMIC DNA]</scope>
    <source>
        <strain evidence="1 2">SBC82</strain>
    </source>
</reference>
<organism evidence="1 2">
    <name type="scientific">Acidisarcina polymorpha</name>
    <dbReference type="NCBI Taxonomy" id="2211140"/>
    <lineage>
        <taxon>Bacteria</taxon>
        <taxon>Pseudomonadati</taxon>
        <taxon>Acidobacteriota</taxon>
        <taxon>Terriglobia</taxon>
        <taxon>Terriglobales</taxon>
        <taxon>Acidobacteriaceae</taxon>
        <taxon>Acidisarcina</taxon>
    </lineage>
</organism>
<dbReference type="RefSeq" id="WP_114205542.1">
    <property type="nucleotide sequence ID" value="NZ_CP030840.1"/>
</dbReference>
<dbReference type="Proteomes" id="UP000253606">
    <property type="component" value="Chromosome"/>
</dbReference>
<proteinExistence type="predicted"/>
<evidence type="ECO:0000313" key="2">
    <source>
        <dbReference type="Proteomes" id="UP000253606"/>
    </source>
</evidence>
<dbReference type="OrthoDB" id="116892at2"/>
<name>A0A2Z5FTK9_9BACT</name>
<accession>A0A2Z5FTK9</accession>
<protein>
    <submittedName>
        <fullName evidence="1">Uncharacterized protein</fullName>
    </submittedName>
</protein>
<gene>
    <name evidence="1" type="ORF">ACPOL_0396</name>
</gene>